<dbReference type="RefSeq" id="WP_016483337.1">
    <property type="nucleotide sequence ID" value="NC_021487.1"/>
</dbReference>
<comment type="similarity">
    <text evidence="2 8">Belongs to the PHP hydrolase family. HisK subfamily.</text>
</comment>
<evidence type="ECO:0000256" key="1">
    <source>
        <dbReference type="ARBA" id="ARBA00004970"/>
    </source>
</evidence>
<gene>
    <name evidence="10" type="ORF">CCALI_02006</name>
</gene>
<dbReference type="STRING" id="454171.CP488_02083"/>
<dbReference type="GO" id="GO:0000105">
    <property type="term" value="P:L-histidine biosynthetic process"/>
    <property type="evidence" value="ECO:0007669"/>
    <property type="project" value="UniProtKB-UniRule"/>
</dbReference>
<dbReference type="PANTHER" id="PTHR21039:SF0">
    <property type="entry name" value="HISTIDINOL-PHOSPHATASE"/>
    <property type="match status" value="1"/>
</dbReference>
<organism evidence="10 11">
    <name type="scientific">Chthonomonas calidirosea (strain DSM 23976 / ICMP 18418 / T49)</name>
    <dbReference type="NCBI Taxonomy" id="1303518"/>
    <lineage>
        <taxon>Bacteria</taxon>
        <taxon>Bacillati</taxon>
        <taxon>Armatimonadota</taxon>
        <taxon>Chthonomonadia</taxon>
        <taxon>Chthonomonadales</taxon>
        <taxon>Chthonomonadaceae</taxon>
        <taxon>Chthonomonas</taxon>
    </lineage>
</organism>
<evidence type="ECO:0000256" key="6">
    <source>
        <dbReference type="ARBA" id="ARBA00023102"/>
    </source>
</evidence>
<keyword evidence="4 8" id="KW-0028">Amino-acid biosynthesis</keyword>
<accession>S0EZH7</accession>
<evidence type="ECO:0000256" key="2">
    <source>
        <dbReference type="ARBA" id="ARBA00009152"/>
    </source>
</evidence>
<comment type="pathway">
    <text evidence="1 8">Amino-acid biosynthesis; L-histidine biosynthesis; L-histidine from 5-phospho-alpha-D-ribose 1-diphosphate: step 8/9.</text>
</comment>
<evidence type="ECO:0000256" key="7">
    <source>
        <dbReference type="ARBA" id="ARBA00049158"/>
    </source>
</evidence>
<dbReference type="OrthoDB" id="9775255at2"/>
<dbReference type="Gene3D" id="3.20.20.140">
    <property type="entry name" value="Metal-dependent hydrolases"/>
    <property type="match status" value="1"/>
</dbReference>
<evidence type="ECO:0000313" key="10">
    <source>
        <dbReference type="EMBL" id="CCW35813.1"/>
    </source>
</evidence>
<dbReference type="InterPro" id="IPR016195">
    <property type="entry name" value="Pol/histidinol_Pase-like"/>
</dbReference>
<dbReference type="InParanoid" id="S0EZH7"/>
<sequence>MITGYYAVDYQVHSFRSHDGSASIAEHCERAVAIGLDEIGFSEHKDFDPCDPVVDYFHYDAYLREIEAARQVWGDRLRIRAGVEIDYQKRFEEEIAAFLETYAFDFVLGSVHYVDGVLIMTPEYNRDRTQQQAYSDYFAAVIDSVRSGLFDVVAHLEYANRRGLAAWGPYDPGAYRDLLEVLFEEMIARGVALEINTAGLHHGLGTTYPVEATVALYAHKGGRYISIGSDAHHPDQLAHAYPHAVEMALRQGFTEVCTWEGRRRLAKPFSS</sequence>
<comment type="catalytic activity">
    <reaction evidence="7 8">
        <text>L-histidinol phosphate + H2O = L-histidinol + phosphate</text>
        <dbReference type="Rhea" id="RHEA:14465"/>
        <dbReference type="ChEBI" id="CHEBI:15377"/>
        <dbReference type="ChEBI" id="CHEBI:43474"/>
        <dbReference type="ChEBI" id="CHEBI:57699"/>
        <dbReference type="ChEBI" id="CHEBI:57980"/>
        <dbReference type="EC" id="3.1.3.15"/>
    </reaction>
</comment>
<dbReference type="AlphaFoldDB" id="S0EZH7"/>
<name>S0EZH7_CHTCT</name>
<evidence type="ECO:0000256" key="8">
    <source>
        <dbReference type="RuleBase" id="RU366003"/>
    </source>
</evidence>
<dbReference type="KEGG" id="ccz:CCALI_02006"/>
<dbReference type="EC" id="3.1.3.15" evidence="3 8"/>
<dbReference type="Pfam" id="PF02811">
    <property type="entry name" value="PHP"/>
    <property type="match status" value="1"/>
</dbReference>
<protein>
    <recommendedName>
        <fullName evidence="3 8">Histidinol-phosphatase</fullName>
        <shortName evidence="8">HolPase</shortName>
        <ecNumber evidence="3 8">3.1.3.15</ecNumber>
    </recommendedName>
</protein>
<evidence type="ECO:0000313" key="11">
    <source>
        <dbReference type="Proteomes" id="UP000014227"/>
    </source>
</evidence>
<dbReference type="SUPFAM" id="SSF89550">
    <property type="entry name" value="PHP domain-like"/>
    <property type="match status" value="1"/>
</dbReference>
<dbReference type="PANTHER" id="PTHR21039">
    <property type="entry name" value="HISTIDINOL PHOSPHATASE-RELATED"/>
    <property type="match status" value="1"/>
</dbReference>
<dbReference type="EMBL" id="HF951689">
    <property type="protein sequence ID" value="CCW35813.1"/>
    <property type="molecule type" value="Genomic_DNA"/>
</dbReference>
<evidence type="ECO:0000256" key="4">
    <source>
        <dbReference type="ARBA" id="ARBA00022605"/>
    </source>
</evidence>
<keyword evidence="11" id="KW-1185">Reference proteome</keyword>
<feature type="domain" description="PHP" evidence="9">
    <location>
        <begin position="9"/>
        <end position="198"/>
    </location>
</feature>
<dbReference type="GO" id="GO:0005737">
    <property type="term" value="C:cytoplasm"/>
    <property type="evidence" value="ECO:0007669"/>
    <property type="project" value="TreeGrafter"/>
</dbReference>
<keyword evidence="5 8" id="KW-0378">Hydrolase</keyword>
<evidence type="ECO:0000256" key="5">
    <source>
        <dbReference type="ARBA" id="ARBA00022801"/>
    </source>
</evidence>
<reference evidence="11" key="1">
    <citation type="submission" date="2013-03" db="EMBL/GenBank/DDBJ databases">
        <title>Genome sequence of Chthonomonas calidirosea, the first sequenced genome from the Armatimonadetes phylum (formally candidate division OP10).</title>
        <authorList>
            <person name="Lee K.C.Y."/>
            <person name="Morgan X.C."/>
            <person name="Dunfield P.F."/>
            <person name="Tamas I."/>
            <person name="Houghton K.M."/>
            <person name="Vyssotski M."/>
            <person name="Ryan J.L.J."/>
            <person name="Lagutin K."/>
            <person name="McDonald I.R."/>
            <person name="Stott M.B."/>
        </authorList>
    </citation>
    <scope>NUCLEOTIDE SEQUENCE [LARGE SCALE GENOMIC DNA]</scope>
    <source>
        <strain evidence="11">DSM 23976 / ICMP 18418 / T49</strain>
    </source>
</reference>
<dbReference type="GO" id="GO:0004401">
    <property type="term" value="F:histidinol-phosphatase activity"/>
    <property type="evidence" value="ECO:0007669"/>
    <property type="project" value="UniProtKB-UniRule"/>
</dbReference>
<dbReference type="InterPro" id="IPR010140">
    <property type="entry name" value="Histidinol_P_phosphatase_HisJ"/>
</dbReference>
<dbReference type="CDD" id="cd12110">
    <property type="entry name" value="PHP_HisPPase_Hisj_like"/>
    <property type="match status" value="1"/>
</dbReference>
<dbReference type="InterPro" id="IPR004013">
    <property type="entry name" value="PHP_dom"/>
</dbReference>
<evidence type="ECO:0000256" key="3">
    <source>
        <dbReference type="ARBA" id="ARBA00013085"/>
    </source>
</evidence>
<keyword evidence="6 8" id="KW-0368">Histidine biosynthesis</keyword>
<dbReference type="Proteomes" id="UP000014227">
    <property type="component" value="Chromosome I"/>
</dbReference>
<evidence type="ECO:0000259" key="9">
    <source>
        <dbReference type="Pfam" id="PF02811"/>
    </source>
</evidence>
<dbReference type="eggNOG" id="COG1387">
    <property type="taxonomic scope" value="Bacteria"/>
</dbReference>
<dbReference type="NCBIfam" id="TIGR01856">
    <property type="entry name" value="hisJ_fam"/>
    <property type="match status" value="1"/>
</dbReference>
<dbReference type="PATRIC" id="fig|1303518.3.peg.2069"/>
<proteinExistence type="inferred from homology"/>
<dbReference type="UniPathway" id="UPA00031">
    <property type="reaction ID" value="UER00013"/>
</dbReference>
<dbReference type="HOGENOM" id="CLU_054611_3_0_0"/>